<accession>A0A2P9ALH0</accession>
<dbReference type="EMBL" id="FUIG01000029">
    <property type="protein sequence ID" value="SJM31989.1"/>
    <property type="molecule type" value="Genomic_DNA"/>
</dbReference>
<dbReference type="InterPro" id="IPR025639">
    <property type="entry name" value="DruA"/>
</dbReference>
<dbReference type="AlphaFoldDB" id="A0A2P9ALH0"/>
<evidence type="ECO:0000313" key="2">
    <source>
        <dbReference type="Proteomes" id="UP000245698"/>
    </source>
</evidence>
<gene>
    <name evidence="1" type="ORF">BQ8482_220160</name>
</gene>
<dbReference type="Pfam" id="PF14236">
    <property type="entry name" value="DruA"/>
    <property type="match status" value="1"/>
</dbReference>
<evidence type="ECO:0000313" key="1">
    <source>
        <dbReference type="EMBL" id="SJM31989.1"/>
    </source>
</evidence>
<organism evidence="1 2">
    <name type="scientific">Mesorhizobium delmotii</name>
    <dbReference type="NCBI Taxonomy" id="1631247"/>
    <lineage>
        <taxon>Bacteria</taxon>
        <taxon>Pseudomonadati</taxon>
        <taxon>Pseudomonadota</taxon>
        <taxon>Alphaproteobacteria</taxon>
        <taxon>Hyphomicrobiales</taxon>
        <taxon>Phyllobacteriaceae</taxon>
        <taxon>Mesorhizobium</taxon>
    </lineage>
</organism>
<protein>
    <submittedName>
        <fullName evidence="1">Uncharacterized protein</fullName>
    </submittedName>
</protein>
<proteinExistence type="predicted"/>
<name>A0A2P9ALH0_9HYPH</name>
<sequence>MISKQARVAQPFSAEAKLKRALRNHLRTLGFAKDDNGDLVLPDGGKEVVRNLHRSQWREKMTAALPLIARALPKALPHFANGAEIDPTKIKFRLILVRSRTAEADLFRIATLTWSVPVSPGFGRRMRYLVWDDGHSRLAGVIALGDPVYNLSVRDNEIGWDVHDRARRLVGLLDAYVLGAVPPYSFLLGGKAVACLIRSKEVLKDFNRAYGESIGVISKSAKHAKLLAVTTTSSMGRSSVYNRLRLDDLTYLKPLGFTKGFGHFHITDSLFEKMRAYLRERDHDYADKHVFGEGPNWRLRTIRAALVGLNVNENILKHGIQREVFISTLAENAYEVLKDGKAKPDFSTLRSVSQISDLARERWILPRAERGEIDYRSWTREQIPNLIKRKVGLPTAAKRGTG</sequence>
<dbReference type="RefSeq" id="WP_123149107.1">
    <property type="nucleotide sequence ID" value="NZ_FUIG01000029.1"/>
</dbReference>
<dbReference type="Proteomes" id="UP000245698">
    <property type="component" value="Unassembled WGS sequence"/>
</dbReference>
<keyword evidence="2" id="KW-1185">Reference proteome</keyword>
<reference evidence="2" key="1">
    <citation type="submission" date="2016-12" db="EMBL/GenBank/DDBJ databases">
        <authorList>
            <person name="Brunel B."/>
        </authorList>
    </citation>
    <scope>NUCLEOTIDE SEQUENCE [LARGE SCALE GENOMIC DNA]</scope>
</reference>